<dbReference type="Pfam" id="PF20256">
    <property type="entry name" value="MoCoBD_2"/>
    <property type="match status" value="2"/>
</dbReference>
<dbReference type="EMBL" id="JAULBC010000005">
    <property type="protein sequence ID" value="MEX6688839.1"/>
    <property type="molecule type" value="Genomic_DNA"/>
</dbReference>
<dbReference type="InterPro" id="IPR008274">
    <property type="entry name" value="AldOxase/xan_DH_MoCoBD1"/>
</dbReference>
<evidence type="ECO:0000259" key="1">
    <source>
        <dbReference type="SMART" id="SM01008"/>
    </source>
</evidence>
<dbReference type="InterPro" id="IPR052516">
    <property type="entry name" value="N-heterocyclic_Hydroxylase"/>
</dbReference>
<organism evidence="2 3">
    <name type="scientific">Danxiaibacter flavus</name>
    <dbReference type="NCBI Taxonomy" id="3049108"/>
    <lineage>
        <taxon>Bacteria</taxon>
        <taxon>Pseudomonadati</taxon>
        <taxon>Bacteroidota</taxon>
        <taxon>Chitinophagia</taxon>
        <taxon>Chitinophagales</taxon>
        <taxon>Chitinophagaceae</taxon>
        <taxon>Danxiaibacter</taxon>
    </lineage>
</organism>
<proteinExistence type="predicted"/>
<dbReference type="PANTHER" id="PTHR47495:SF2">
    <property type="entry name" value="ALDEHYDE DEHYDROGENASE"/>
    <property type="match status" value="1"/>
</dbReference>
<sequence>MTPVSRRAFIRNTGGASIALWLGVSYDSYGGKTPDASLAKNFTPYILVESNGNITIYNTKPEMGQGTFQSIPALIAEEFEVSLDQVIIKQSNGEKELGNAQRAGGSSSIRNNYTDLRKIGASAREVFITAASTKWGVDVASCYAENGKVIHKQSNRKLAYADLLEEASKLELPKEPKLKDPKDFKILGKRIKRPDVALKTNGKAEFGIDAQVPGMLYASVERCPVIGGTLKSFDAGEALKIPGVEKVVETEKIMGRHHSVGVAVIANSYWTALQARKKLKIEWDTKGFETFNSVDFENRLRELAKEEGIIDKNTGAIETLNLPKENIVDAFYETPMAAHHTLEPMNCIAQVKGDQVEIWTSTQVPSSVTGNGANDLHKQIGFSPDNIKLHAKFIGGGLGRRLYIDFIIEAVNIAKQTDKPVKVIWSREDTTEFGPFRPMTFSQLKGGFSDDGKLVAFEHKVISPSYQESMRTDFDKTKVDKTMVEGIGEQAYEIPNIKTSFVRADFHIPVAAWRSVTSSTISFPHECFIDELAYKAKKDPMDFRMELLSKPSDTKRVLQKLREVSSWDKPLPKNKGRGVAQWEFFAGLCAQAVEVTYNEDRSIKVDKVYAVIDLGEVVSPDNVKNQVEGAIVMALGAAIKPGITFDKGVTMQHNFYDNPLIRINEVPEIEVHILAEGGKVKGVGEPGLPPFAPALANAIFAATGKRIRKMPFDIKSV</sequence>
<dbReference type="InterPro" id="IPR046867">
    <property type="entry name" value="AldOxase/xan_DH_MoCoBD2"/>
</dbReference>
<reference evidence="2 3" key="1">
    <citation type="submission" date="2023-07" db="EMBL/GenBank/DDBJ databases">
        <authorList>
            <person name="Lian W.-H."/>
        </authorList>
    </citation>
    <scope>NUCLEOTIDE SEQUENCE [LARGE SCALE GENOMIC DNA]</scope>
    <source>
        <strain evidence="2 3">SYSU DXS3180</strain>
    </source>
</reference>
<dbReference type="SMART" id="SM01008">
    <property type="entry name" value="Ald_Xan_dh_C"/>
    <property type="match status" value="1"/>
</dbReference>
<dbReference type="InterPro" id="IPR012368">
    <property type="entry name" value="OxRdtase_Mopterin-bd_su_IorB"/>
</dbReference>
<dbReference type="PIRSF" id="PIRSF036389">
    <property type="entry name" value="IOR_B"/>
    <property type="match status" value="1"/>
</dbReference>
<gene>
    <name evidence="2" type="ORF">QTN47_15130</name>
</gene>
<dbReference type="PROSITE" id="PS51318">
    <property type="entry name" value="TAT"/>
    <property type="match status" value="1"/>
</dbReference>
<dbReference type="InterPro" id="IPR037165">
    <property type="entry name" value="AldOxase/xan_DH_Mopterin-bd_sf"/>
</dbReference>
<accession>A0ABV3ZG22</accession>
<comment type="caution">
    <text evidence="2">The sequence shown here is derived from an EMBL/GenBank/DDBJ whole genome shotgun (WGS) entry which is preliminary data.</text>
</comment>
<evidence type="ECO:0000313" key="2">
    <source>
        <dbReference type="EMBL" id="MEX6688839.1"/>
    </source>
</evidence>
<dbReference type="Proteomes" id="UP001560573">
    <property type="component" value="Unassembled WGS sequence"/>
</dbReference>
<dbReference type="InterPro" id="IPR000674">
    <property type="entry name" value="Ald_Oxase/Xan_DH_a/b"/>
</dbReference>
<keyword evidence="3" id="KW-1185">Reference proteome</keyword>
<dbReference type="RefSeq" id="WP_369330249.1">
    <property type="nucleotide sequence ID" value="NZ_JAULBC010000005.1"/>
</dbReference>
<dbReference type="PANTHER" id="PTHR47495">
    <property type="entry name" value="ALDEHYDE DEHYDROGENASE"/>
    <property type="match status" value="1"/>
</dbReference>
<dbReference type="InterPro" id="IPR006311">
    <property type="entry name" value="TAT_signal"/>
</dbReference>
<name>A0ABV3ZG22_9BACT</name>
<dbReference type="Pfam" id="PF02738">
    <property type="entry name" value="MoCoBD_1"/>
    <property type="match status" value="1"/>
</dbReference>
<dbReference type="Gene3D" id="3.90.1170.50">
    <property type="entry name" value="Aldehyde oxidase/xanthine dehydrogenase, a/b hammerhead"/>
    <property type="match status" value="1"/>
</dbReference>
<evidence type="ECO:0000313" key="3">
    <source>
        <dbReference type="Proteomes" id="UP001560573"/>
    </source>
</evidence>
<dbReference type="Gene3D" id="3.30.365.10">
    <property type="entry name" value="Aldehyde oxidase/xanthine dehydrogenase, molybdopterin binding domain"/>
    <property type="match status" value="4"/>
</dbReference>
<feature type="domain" description="Aldehyde oxidase/xanthine dehydrogenase a/b hammerhead" evidence="1">
    <location>
        <begin position="201"/>
        <end position="287"/>
    </location>
</feature>
<dbReference type="SUPFAM" id="SSF56003">
    <property type="entry name" value="Molybdenum cofactor-binding domain"/>
    <property type="match status" value="2"/>
</dbReference>
<protein>
    <submittedName>
        <fullName evidence="2">Molybdopterin-dependent oxidoreductase</fullName>
    </submittedName>
</protein>